<accession>A0A7C8ZVP9</accession>
<dbReference type="AlphaFoldDB" id="A0A7C8ZVP9"/>
<proteinExistence type="predicted"/>
<protein>
    <recommendedName>
        <fullName evidence="2">SHSP domain-containing protein</fullName>
    </recommendedName>
</protein>
<dbReference type="PANTHER" id="PTHR33879">
    <property type="entry name" value="17.6 KDA CLASS II HEAT SHOCK PROTEIN-RELATED"/>
    <property type="match status" value="1"/>
</dbReference>
<sequence>MKVHPAPKKRNIILRSPAAACRGQKKLRRLPHIFAKVLELPFHSDADVSVEETDEFFRFTVFDTDVGTDVRADTVEIHPGVTKIVVRSDNVVDVSMTELELDLWRFRLPDSTRPDLAMARNEDGDLVVVVPKDEEERETSEREVWGEGNNLVLVQ</sequence>
<organism evidence="1">
    <name type="scientific">Opuntia streptacantha</name>
    <name type="common">Prickly pear cactus</name>
    <name type="synonym">Opuntia cardona</name>
    <dbReference type="NCBI Taxonomy" id="393608"/>
    <lineage>
        <taxon>Eukaryota</taxon>
        <taxon>Viridiplantae</taxon>
        <taxon>Streptophyta</taxon>
        <taxon>Embryophyta</taxon>
        <taxon>Tracheophyta</taxon>
        <taxon>Spermatophyta</taxon>
        <taxon>Magnoliopsida</taxon>
        <taxon>eudicotyledons</taxon>
        <taxon>Gunneridae</taxon>
        <taxon>Pentapetalae</taxon>
        <taxon>Caryophyllales</taxon>
        <taxon>Cactineae</taxon>
        <taxon>Cactaceae</taxon>
        <taxon>Opuntioideae</taxon>
        <taxon>Opuntia</taxon>
    </lineage>
</organism>
<reference evidence="1" key="2">
    <citation type="submission" date="2020-07" db="EMBL/GenBank/DDBJ databases">
        <authorList>
            <person name="Vera ALvarez R."/>
            <person name="Arias-Moreno D.M."/>
            <person name="Jimenez-Jacinto V."/>
            <person name="Jimenez-Bremont J.F."/>
            <person name="Swaminathan K."/>
            <person name="Moose S.P."/>
            <person name="Guerrero-Gonzalez M.L."/>
            <person name="Marino-Ramirez L."/>
            <person name="Landsman D."/>
            <person name="Rodriguez-Kessler M."/>
            <person name="Delgado-Sanchez P."/>
        </authorList>
    </citation>
    <scope>NUCLEOTIDE SEQUENCE</scope>
    <source>
        <tissue evidence="1">Cladode</tissue>
    </source>
</reference>
<evidence type="ECO:0000313" key="1">
    <source>
        <dbReference type="EMBL" id="MBA4652859.1"/>
    </source>
</evidence>
<dbReference type="PANTHER" id="PTHR33879:SF3">
    <property type="entry name" value="17.6 KDA CLASS II HEAT SHOCK PROTEIN-RELATED"/>
    <property type="match status" value="1"/>
</dbReference>
<evidence type="ECO:0008006" key="2">
    <source>
        <dbReference type="Google" id="ProtNLM"/>
    </source>
</evidence>
<name>A0A7C8ZVP9_OPUST</name>
<reference evidence="1" key="1">
    <citation type="journal article" date="2013" name="J. Plant Res.">
        <title>Effect of fungi and light on seed germination of three Opuntia species from semiarid lands of central Mexico.</title>
        <authorList>
            <person name="Delgado-Sanchez P."/>
            <person name="Jimenez-Bremont J.F."/>
            <person name="Guerrero-Gonzalez Mde L."/>
            <person name="Flores J."/>
        </authorList>
    </citation>
    <scope>NUCLEOTIDE SEQUENCE</scope>
    <source>
        <tissue evidence="1">Cladode</tissue>
    </source>
</reference>
<dbReference type="EMBL" id="GISG01176497">
    <property type="protein sequence ID" value="MBA4652859.1"/>
    <property type="molecule type" value="Transcribed_RNA"/>
</dbReference>